<gene>
    <name evidence="8" type="ORF">APTSU1_000440000</name>
</gene>
<evidence type="ECO:0000259" key="6">
    <source>
        <dbReference type="PROSITE" id="PS50003"/>
    </source>
</evidence>
<evidence type="ECO:0000259" key="7">
    <source>
        <dbReference type="PROSITE" id="PS50010"/>
    </source>
</evidence>
<evidence type="ECO:0000259" key="5">
    <source>
        <dbReference type="PROSITE" id="PS50002"/>
    </source>
</evidence>
<feature type="domain" description="PH" evidence="6">
    <location>
        <begin position="673"/>
        <end position="711"/>
    </location>
</feature>
<sequence length="809" mass="88621">MNQTLCLGGITPSQLGRDRASPAGAAAASAEECPGGMDCGPPATLQPHLAGPAGASRRPVAVCQQESLSFVELPALQPARPVCVDLFPIAPEGLQAPGSRWSLATPAPLRGLLWPPPSPGGADTHISTSGGMRPSRAGSWPHCPGAQPPTLGGPWSAQHVQPQRRASHGGSEKSAWRKMQVYHNEEAIGGPESPTGLLETGQAAQEQALCGQEPRPQELSGNPRGGLEAQERRRFSASELMTRLHSSLRLGRSTATRALTSGSGAGVIQEGKVPVRESRRVEPRTDSVSLPAPVDLNEVHGGLVEPRLDTHDKPTQDPSSATERRQSRFLLNSVLYQEYSDVASARELRRQQREEEGPGDGAEGAEEGPGPPRANLSPSSSFRAQRSTRGSTFSLWQDIPDVRGSGVLATLSLRDCKLQEAKFELITSEASYVHSLSVAVGHFLGSVELSECLGTQDKQWLFSKLPEVKSTSERFLHDLEQRLEADVLRFSVCDVVLHHCPAFRRVYLPYVTNQAYQERTYQRLLVTRLKMLVENILKRTAPGSQDEDMATKAFSALKELVQECSSSVQSMKRTEELIHLSKKIHFEGKIFPLISQARWLVRARGAGGVGPLPAAPPAKLKLSSKAVYLHLFNDCLLLSRRKELGKFAVFVHANMAELQVRDLSLKLQGIPGHVFLLRLLHGQRARHQLLLRARTESEKQRWISALRPSGPQEDKEITCDWEDRPQVQCVRTYKALQPDELTLEKTDILAVKTRTSDGWLEGVRLADGEKGWVPQAHVEEISSLSARLRNLREYKRVSHASSKLGGLPA</sequence>
<protein>
    <submittedName>
        <fullName evidence="8">Rho guanine nucleotide exchange factor 19</fullName>
    </submittedName>
</protein>
<dbReference type="Proteomes" id="UP001623349">
    <property type="component" value="Unassembled WGS sequence"/>
</dbReference>
<feature type="region of interest" description="Disordered" evidence="4">
    <location>
        <begin position="348"/>
        <end position="384"/>
    </location>
</feature>
<dbReference type="InterPro" id="IPR011993">
    <property type="entry name" value="PH-like_dom_sf"/>
</dbReference>
<feature type="domain" description="DH" evidence="7">
    <location>
        <begin position="417"/>
        <end position="524"/>
    </location>
</feature>
<feature type="compositionally biased region" description="Low complexity" evidence="4">
    <location>
        <begin position="21"/>
        <end position="31"/>
    </location>
</feature>
<evidence type="ECO:0000256" key="4">
    <source>
        <dbReference type="SAM" id="MobiDB-lite"/>
    </source>
</evidence>
<comment type="caution">
    <text evidence="8">The sequence shown here is derived from an EMBL/GenBank/DDBJ whole genome shotgun (WGS) entry which is preliminary data.</text>
</comment>
<dbReference type="InterPro" id="IPR047270">
    <property type="entry name" value="PH_ephexin"/>
</dbReference>
<dbReference type="InterPro" id="IPR000219">
    <property type="entry name" value="DH_dom"/>
</dbReference>
<dbReference type="SUPFAM" id="SSF50729">
    <property type="entry name" value="PH domain-like"/>
    <property type="match status" value="1"/>
</dbReference>
<dbReference type="PANTHER" id="PTHR12845">
    <property type="entry name" value="GUANINE NUCLEOTIDE EXCHANGE FACTOR"/>
    <property type="match status" value="1"/>
</dbReference>
<evidence type="ECO:0000313" key="9">
    <source>
        <dbReference type="Proteomes" id="UP001623349"/>
    </source>
</evidence>
<dbReference type="Gene3D" id="1.20.900.10">
    <property type="entry name" value="Dbl homology (DH) domain"/>
    <property type="match status" value="2"/>
</dbReference>
<dbReference type="SUPFAM" id="SSF50044">
    <property type="entry name" value="SH3-domain"/>
    <property type="match status" value="1"/>
</dbReference>
<dbReference type="InterPro" id="IPR036028">
    <property type="entry name" value="SH3-like_dom_sf"/>
</dbReference>
<dbReference type="SMART" id="SM00325">
    <property type="entry name" value="RhoGEF"/>
    <property type="match status" value="1"/>
</dbReference>
<dbReference type="PROSITE" id="PS50003">
    <property type="entry name" value="PH_DOMAIN"/>
    <property type="match status" value="1"/>
</dbReference>
<dbReference type="PANTHER" id="PTHR12845:SF6">
    <property type="entry name" value="RHO GUANINE NUCLEOTIDE EXCHANGE FACTOR 19"/>
    <property type="match status" value="1"/>
</dbReference>
<dbReference type="InterPro" id="IPR035899">
    <property type="entry name" value="DBL_dom_sf"/>
</dbReference>
<dbReference type="CDD" id="cd01221">
    <property type="entry name" value="PH_ephexin"/>
    <property type="match status" value="1"/>
</dbReference>
<accession>A0ABQ0EQH8</accession>
<feature type="region of interest" description="Disordered" evidence="4">
    <location>
        <begin position="1"/>
        <end position="31"/>
    </location>
</feature>
<keyword evidence="2" id="KW-0344">Guanine-nucleotide releasing factor</keyword>
<feature type="domain" description="SH3" evidence="5">
    <location>
        <begin position="722"/>
        <end position="783"/>
    </location>
</feature>
<dbReference type="SUPFAM" id="SSF48065">
    <property type="entry name" value="DBL homology domain (DH-domain)"/>
    <property type="match status" value="1"/>
</dbReference>
<organism evidence="8 9">
    <name type="scientific">Apodemus speciosus</name>
    <name type="common">Large Japanese field mouse</name>
    <dbReference type="NCBI Taxonomy" id="105296"/>
    <lineage>
        <taxon>Eukaryota</taxon>
        <taxon>Metazoa</taxon>
        <taxon>Chordata</taxon>
        <taxon>Craniata</taxon>
        <taxon>Vertebrata</taxon>
        <taxon>Euteleostomi</taxon>
        <taxon>Mammalia</taxon>
        <taxon>Eutheria</taxon>
        <taxon>Euarchontoglires</taxon>
        <taxon>Glires</taxon>
        <taxon>Rodentia</taxon>
        <taxon>Myomorpha</taxon>
        <taxon>Muroidea</taxon>
        <taxon>Muridae</taxon>
        <taxon>Murinae</taxon>
        <taxon>Apodemus</taxon>
    </lineage>
</organism>
<dbReference type="InterPro" id="IPR001452">
    <property type="entry name" value="SH3_domain"/>
</dbReference>
<feature type="region of interest" description="Disordered" evidence="4">
    <location>
        <begin position="116"/>
        <end position="173"/>
    </location>
</feature>
<dbReference type="InterPro" id="IPR047271">
    <property type="entry name" value="Ephexin-like"/>
</dbReference>
<feature type="compositionally biased region" description="Basic and acidic residues" evidence="4">
    <location>
        <begin position="306"/>
        <end position="315"/>
    </location>
</feature>
<dbReference type="InterPro" id="IPR001849">
    <property type="entry name" value="PH_domain"/>
</dbReference>
<evidence type="ECO:0000256" key="1">
    <source>
        <dbReference type="ARBA" id="ARBA00022443"/>
    </source>
</evidence>
<keyword evidence="1 3" id="KW-0728">SH3 domain</keyword>
<name>A0ABQ0EQH8_APOSI</name>
<dbReference type="Gene3D" id="2.30.29.30">
    <property type="entry name" value="Pleckstrin-homology domain (PH domain)/Phosphotyrosine-binding domain (PTB)"/>
    <property type="match status" value="1"/>
</dbReference>
<dbReference type="PROSITE" id="PS50002">
    <property type="entry name" value="SH3"/>
    <property type="match status" value="1"/>
</dbReference>
<reference evidence="8 9" key="1">
    <citation type="submission" date="2024-08" db="EMBL/GenBank/DDBJ databases">
        <title>The draft genome of Apodemus speciosus.</title>
        <authorList>
            <person name="Nabeshima K."/>
            <person name="Suzuki S."/>
            <person name="Onuma M."/>
        </authorList>
    </citation>
    <scope>NUCLEOTIDE SEQUENCE [LARGE SCALE GENOMIC DNA]</scope>
    <source>
        <strain evidence="8">IB14-021</strain>
    </source>
</reference>
<dbReference type="Pfam" id="PF07653">
    <property type="entry name" value="SH3_2"/>
    <property type="match status" value="1"/>
</dbReference>
<keyword evidence="9" id="KW-1185">Reference proteome</keyword>
<evidence type="ECO:0000256" key="2">
    <source>
        <dbReference type="ARBA" id="ARBA00022658"/>
    </source>
</evidence>
<feature type="region of interest" description="Disordered" evidence="4">
    <location>
        <begin position="200"/>
        <end position="228"/>
    </location>
</feature>
<dbReference type="EMBL" id="BAAFST010000004">
    <property type="protein sequence ID" value="GAB1289170.1"/>
    <property type="molecule type" value="Genomic_DNA"/>
</dbReference>
<evidence type="ECO:0000313" key="8">
    <source>
        <dbReference type="EMBL" id="GAB1289170.1"/>
    </source>
</evidence>
<feature type="region of interest" description="Disordered" evidence="4">
    <location>
        <begin position="255"/>
        <end position="327"/>
    </location>
</feature>
<proteinExistence type="predicted"/>
<dbReference type="PROSITE" id="PS50010">
    <property type="entry name" value="DH_2"/>
    <property type="match status" value="1"/>
</dbReference>
<dbReference type="Gene3D" id="2.30.30.40">
    <property type="entry name" value="SH3 Domains"/>
    <property type="match status" value="1"/>
</dbReference>
<evidence type="ECO:0000256" key="3">
    <source>
        <dbReference type="PROSITE-ProRule" id="PRU00192"/>
    </source>
</evidence>
<dbReference type="Pfam" id="PF00621">
    <property type="entry name" value="RhoGEF"/>
    <property type="match status" value="1"/>
</dbReference>
<feature type="compositionally biased region" description="Basic and acidic residues" evidence="4">
    <location>
        <begin position="273"/>
        <end position="285"/>
    </location>
</feature>
<dbReference type="SMART" id="SM00326">
    <property type="entry name" value="SH3"/>
    <property type="match status" value="1"/>
</dbReference>